<comment type="subcellular location">
    <subcellularLocation>
        <location evidence="1">Golgi apparatus membrane</location>
        <topology evidence="1">Peripheral membrane protein</topology>
        <orientation evidence="1">Cytoplasmic side</orientation>
    </subcellularLocation>
</comment>
<dbReference type="InterPro" id="IPR038261">
    <property type="entry name" value="GPP34-like_sf"/>
</dbReference>
<protein>
    <submittedName>
        <fullName evidence="5">Phosphoprotein</fullName>
    </submittedName>
</protein>
<gene>
    <name evidence="5" type="ORF">TL08_20115</name>
</gene>
<evidence type="ECO:0000256" key="4">
    <source>
        <dbReference type="ARBA" id="ARBA00023136"/>
    </source>
</evidence>
<accession>A0AAC9MZT8</accession>
<keyword evidence="2" id="KW-0333">Golgi apparatus</keyword>
<dbReference type="RefSeq" id="WP_172803844.1">
    <property type="nucleotide sequence ID" value="NZ_CP014859.1"/>
</dbReference>
<organism evidence="5 6">
    <name type="scientific">Actinoalloteichus hymeniacidonis</name>
    <dbReference type="NCBI Taxonomy" id="340345"/>
    <lineage>
        <taxon>Bacteria</taxon>
        <taxon>Bacillati</taxon>
        <taxon>Actinomycetota</taxon>
        <taxon>Actinomycetes</taxon>
        <taxon>Pseudonocardiales</taxon>
        <taxon>Pseudonocardiaceae</taxon>
        <taxon>Actinoalloteichus</taxon>
    </lineage>
</organism>
<dbReference type="Gene3D" id="1.10.3630.10">
    <property type="entry name" value="yeast vps74-n-term truncation variant domain like"/>
    <property type="match status" value="1"/>
</dbReference>
<reference evidence="6" key="1">
    <citation type="submission" date="2016-03" db="EMBL/GenBank/DDBJ databases">
        <title>Complete genome sequence of the type strain Actinoalloteichus hymeniacidonis DSM 45092.</title>
        <authorList>
            <person name="Schaffert L."/>
            <person name="Albersmeier A."/>
            <person name="Winkler A."/>
            <person name="Kalinowski J."/>
            <person name="Zotchev S."/>
            <person name="Ruckert C."/>
        </authorList>
    </citation>
    <scope>NUCLEOTIDE SEQUENCE [LARGE SCALE GENOMIC DNA]</scope>
    <source>
        <strain evidence="6">HPA177(T) (DSM 45092(T))</strain>
    </source>
</reference>
<dbReference type="GO" id="GO:0005737">
    <property type="term" value="C:cytoplasm"/>
    <property type="evidence" value="ECO:0007669"/>
    <property type="project" value="UniProtKB-ARBA"/>
</dbReference>
<keyword evidence="3" id="KW-0446">Lipid-binding</keyword>
<dbReference type="GO" id="GO:0070273">
    <property type="term" value="F:phosphatidylinositol-4-phosphate binding"/>
    <property type="evidence" value="ECO:0007669"/>
    <property type="project" value="InterPro"/>
</dbReference>
<evidence type="ECO:0000256" key="3">
    <source>
        <dbReference type="ARBA" id="ARBA00023121"/>
    </source>
</evidence>
<dbReference type="Pfam" id="PF05719">
    <property type="entry name" value="GPP34"/>
    <property type="match status" value="1"/>
</dbReference>
<evidence type="ECO:0000313" key="5">
    <source>
        <dbReference type="EMBL" id="AOS64814.1"/>
    </source>
</evidence>
<dbReference type="AlphaFoldDB" id="A0AAC9MZT8"/>
<dbReference type="EMBL" id="CP014859">
    <property type="protein sequence ID" value="AOS64814.1"/>
    <property type="molecule type" value="Genomic_DNA"/>
</dbReference>
<proteinExistence type="predicted"/>
<name>A0AAC9MZT8_9PSEU</name>
<dbReference type="GO" id="GO:0012505">
    <property type="term" value="C:endomembrane system"/>
    <property type="evidence" value="ECO:0007669"/>
    <property type="project" value="UniProtKB-ARBA"/>
</dbReference>
<dbReference type="Proteomes" id="UP000095210">
    <property type="component" value="Chromosome"/>
</dbReference>
<dbReference type="KEGG" id="ahm:TL08_20115"/>
<sequence>MDAPNNLAARLYLLACDTQRERLVNRDHLGFVLRAALLTDLLAEGALTEQDRKPTVARSRSTGDPVQADLLNAIAEERPRSWTWWMQREAKATVEAVGQQLADIDLIHRSAGRTLAIFPTRIVQVLRPEIREDLRMRCHDLLGDETPVDQLNQRDAAMVSLAAEGQLRSVFSGSDRIRRRARLRDLREHLGPVPKALRKVISQRAAAASSASSGG</sequence>
<dbReference type="InterPro" id="IPR008628">
    <property type="entry name" value="GPP34-like"/>
</dbReference>
<evidence type="ECO:0000256" key="1">
    <source>
        <dbReference type="ARBA" id="ARBA00004255"/>
    </source>
</evidence>
<keyword evidence="6" id="KW-1185">Reference proteome</keyword>
<evidence type="ECO:0000313" key="6">
    <source>
        <dbReference type="Proteomes" id="UP000095210"/>
    </source>
</evidence>
<keyword evidence="4" id="KW-0472">Membrane</keyword>
<evidence type="ECO:0000256" key="2">
    <source>
        <dbReference type="ARBA" id="ARBA00023034"/>
    </source>
</evidence>